<feature type="compositionally biased region" description="Acidic residues" evidence="1">
    <location>
        <begin position="43"/>
        <end position="54"/>
    </location>
</feature>
<sequence>MKKKEHEKKRTERKPREGGAEASGTTTPPGDPTIRNEAKPAADDDMADISDDEVDNARGSPPSVSPEDQGEGAIKRKREPETPNGVSLEGEDSSSAKKQKTALPPPPPPPPPTDGTTFDEDGNAIESSELVGSAAGSDSFTQDASEGTSADAQSRNERSVHQNRAVKVSGDEVSGADGHPSPMQLATPSTTGSYDGNDKRFEGMNPERLRQLGIANGR</sequence>
<dbReference type="GeneID" id="54292428"/>
<accession>A0A6A6BP71</accession>
<feature type="compositionally biased region" description="Basic and acidic residues" evidence="1">
    <location>
        <begin position="8"/>
        <end position="19"/>
    </location>
</feature>
<name>A0A6A6BP71_9PEZI</name>
<dbReference type="RefSeq" id="XP_033401642.1">
    <property type="nucleotide sequence ID" value="XM_033534937.1"/>
</dbReference>
<feature type="compositionally biased region" description="Basic and acidic residues" evidence="1">
    <location>
        <begin position="196"/>
        <end position="210"/>
    </location>
</feature>
<reference evidence="2" key="1">
    <citation type="journal article" date="2020" name="Stud. Mycol.">
        <title>101 Dothideomycetes genomes: a test case for predicting lifestyles and emergence of pathogens.</title>
        <authorList>
            <person name="Haridas S."/>
            <person name="Albert R."/>
            <person name="Binder M."/>
            <person name="Bloem J."/>
            <person name="Labutti K."/>
            <person name="Salamov A."/>
            <person name="Andreopoulos B."/>
            <person name="Baker S."/>
            <person name="Barry K."/>
            <person name="Bills G."/>
            <person name="Bluhm B."/>
            <person name="Cannon C."/>
            <person name="Castanera R."/>
            <person name="Culley D."/>
            <person name="Daum C."/>
            <person name="Ezra D."/>
            <person name="Gonzalez J."/>
            <person name="Henrissat B."/>
            <person name="Kuo A."/>
            <person name="Liang C."/>
            <person name="Lipzen A."/>
            <person name="Lutzoni F."/>
            <person name="Magnuson J."/>
            <person name="Mondo S."/>
            <person name="Nolan M."/>
            <person name="Ohm R."/>
            <person name="Pangilinan J."/>
            <person name="Park H.-J."/>
            <person name="Ramirez L."/>
            <person name="Alfaro M."/>
            <person name="Sun H."/>
            <person name="Tritt A."/>
            <person name="Yoshinaga Y."/>
            <person name="Zwiers L.-H."/>
            <person name="Turgeon B."/>
            <person name="Goodwin S."/>
            <person name="Spatafora J."/>
            <person name="Crous P."/>
            <person name="Grigoriev I."/>
        </authorList>
    </citation>
    <scope>NUCLEOTIDE SEQUENCE</scope>
    <source>
        <strain evidence="2">CBS 121167</strain>
    </source>
</reference>
<evidence type="ECO:0000313" key="3">
    <source>
        <dbReference type="Proteomes" id="UP000799438"/>
    </source>
</evidence>
<dbReference type="EMBL" id="ML995476">
    <property type="protein sequence ID" value="KAF2145930.1"/>
    <property type="molecule type" value="Genomic_DNA"/>
</dbReference>
<evidence type="ECO:0000313" key="2">
    <source>
        <dbReference type="EMBL" id="KAF2145930.1"/>
    </source>
</evidence>
<dbReference type="AlphaFoldDB" id="A0A6A6BP71"/>
<evidence type="ECO:0000256" key="1">
    <source>
        <dbReference type="SAM" id="MobiDB-lite"/>
    </source>
</evidence>
<feature type="region of interest" description="Disordered" evidence="1">
    <location>
        <begin position="1"/>
        <end position="218"/>
    </location>
</feature>
<protein>
    <submittedName>
        <fullName evidence="2">Uncharacterized protein</fullName>
    </submittedName>
</protein>
<dbReference type="OrthoDB" id="5429927at2759"/>
<proteinExistence type="predicted"/>
<feature type="compositionally biased region" description="Polar residues" evidence="1">
    <location>
        <begin position="184"/>
        <end position="194"/>
    </location>
</feature>
<organism evidence="2 3">
    <name type="scientific">Aplosporella prunicola CBS 121167</name>
    <dbReference type="NCBI Taxonomy" id="1176127"/>
    <lineage>
        <taxon>Eukaryota</taxon>
        <taxon>Fungi</taxon>
        <taxon>Dikarya</taxon>
        <taxon>Ascomycota</taxon>
        <taxon>Pezizomycotina</taxon>
        <taxon>Dothideomycetes</taxon>
        <taxon>Dothideomycetes incertae sedis</taxon>
        <taxon>Botryosphaeriales</taxon>
        <taxon>Aplosporellaceae</taxon>
        <taxon>Aplosporella</taxon>
    </lineage>
</organism>
<dbReference type="Proteomes" id="UP000799438">
    <property type="component" value="Unassembled WGS sequence"/>
</dbReference>
<gene>
    <name evidence="2" type="ORF">K452DRAFT_103536</name>
</gene>
<feature type="compositionally biased region" description="Pro residues" evidence="1">
    <location>
        <begin position="103"/>
        <end position="113"/>
    </location>
</feature>
<keyword evidence="3" id="KW-1185">Reference proteome</keyword>
<feature type="compositionally biased region" description="Polar residues" evidence="1">
    <location>
        <begin position="136"/>
        <end position="153"/>
    </location>
</feature>